<dbReference type="EMBL" id="CM047750">
    <property type="protein sequence ID" value="KAJ0007588.1"/>
    <property type="molecule type" value="Genomic_DNA"/>
</dbReference>
<reference evidence="2" key="1">
    <citation type="journal article" date="2023" name="G3 (Bethesda)">
        <title>Genome assembly and association tests identify interacting loci associated with vigor, precocity, and sex in interspecific pistachio rootstocks.</title>
        <authorList>
            <person name="Palmer W."/>
            <person name="Jacygrad E."/>
            <person name="Sagayaradj S."/>
            <person name="Cavanaugh K."/>
            <person name="Han R."/>
            <person name="Bertier L."/>
            <person name="Beede B."/>
            <person name="Kafkas S."/>
            <person name="Golino D."/>
            <person name="Preece J."/>
            <person name="Michelmore R."/>
        </authorList>
    </citation>
    <scope>NUCLEOTIDE SEQUENCE [LARGE SCALE GENOMIC DNA]</scope>
</reference>
<evidence type="ECO:0000313" key="2">
    <source>
        <dbReference type="Proteomes" id="UP001163603"/>
    </source>
</evidence>
<name>A0ACC0X1S5_9ROSI</name>
<gene>
    <name evidence="1" type="ORF">Pint_29956</name>
</gene>
<evidence type="ECO:0000313" key="1">
    <source>
        <dbReference type="EMBL" id="KAJ0007588.1"/>
    </source>
</evidence>
<sequence length="290" mass="32514">MDVQAERKTGGYIEGNITISGMAAITPRSVNSKARKMFIDEIMELIELTPLAAASVMRTVRNTVDTGRTVVCTIHQPSIDIFGGFDELFLLKRGVQEIYVGPLGHRSCHLVNYFQGIEGVSKIKPGYNPAAWMLDITSPGHEVALGIDFAVQKSDLYKRNKELIKQLSTPAPGSKDLNFRTRYSKSFFSQLKVCLWKQHLSYWRNPKYTAVRFFVTIVISLMFGTMFWDLGSKRAKQQDLLNSMGSMYSAVLFLGIQNASSVQPVVTIERTVFYRERAAGMYSALPCVLA</sequence>
<protein>
    <submittedName>
        <fullName evidence="1">Uncharacterized protein</fullName>
    </submittedName>
</protein>
<proteinExistence type="predicted"/>
<accession>A0ACC0X1S5</accession>
<comment type="caution">
    <text evidence="1">The sequence shown here is derived from an EMBL/GenBank/DDBJ whole genome shotgun (WGS) entry which is preliminary data.</text>
</comment>
<keyword evidence="2" id="KW-1185">Reference proteome</keyword>
<organism evidence="1 2">
    <name type="scientific">Pistacia integerrima</name>
    <dbReference type="NCBI Taxonomy" id="434235"/>
    <lineage>
        <taxon>Eukaryota</taxon>
        <taxon>Viridiplantae</taxon>
        <taxon>Streptophyta</taxon>
        <taxon>Embryophyta</taxon>
        <taxon>Tracheophyta</taxon>
        <taxon>Spermatophyta</taxon>
        <taxon>Magnoliopsida</taxon>
        <taxon>eudicotyledons</taxon>
        <taxon>Gunneridae</taxon>
        <taxon>Pentapetalae</taxon>
        <taxon>rosids</taxon>
        <taxon>malvids</taxon>
        <taxon>Sapindales</taxon>
        <taxon>Anacardiaceae</taxon>
        <taxon>Pistacia</taxon>
    </lineage>
</organism>
<dbReference type="Proteomes" id="UP001163603">
    <property type="component" value="Chromosome 15"/>
</dbReference>